<dbReference type="EMBL" id="CAUYUJ010013403">
    <property type="protein sequence ID" value="CAK0836146.1"/>
    <property type="molecule type" value="Genomic_DNA"/>
</dbReference>
<dbReference type="Proteomes" id="UP001189429">
    <property type="component" value="Unassembled WGS sequence"/>
</dbReference>
<evidence type="ECO:0000256" key="1">
    <source>
        <dbReference type="SAM" id="SignalP"/>
    </source>
</evidence>
<evidence type="ECO:0000313" key="3">
    <source>
        <dbReference type="Proteomes" id="UP001189429"/>
    </source>
</evidence>
<gene>
    <name evidence="2" type="ORF">PCOR1329_LOCUS32743</name>
</gene>
<feature type="chain" id="PRO_5046577741" evidence="1">
    <location>
        <begin position="33"/>
        <end position="161"/>
    </location>
</feature>
<sequence length="161" mass="16080">APRPEPSSPSAAMASSRAAAVLILALLGHAAADEQDADRCGSGSEEACSCLLACPVFGGAGEGDAVPQCHGKSSSELLEIVDDHVRTALQTPGAECDGISCVVECAAKIGCLDEKVQGRCLSIVRDRPTCPVDCGSGLRTLPSVLPMAAAAAALAAAATSY</sequence>
<keyword evidence="3" id="KW-1185">Reference proteome</keyword>
<accession>A0ABN9SUH4</accession>
<name>A0ABN9SUH4_9DINO</name>
<protein>
    <submittedName>
        <fullName evidence="2">Uncharacterized protein</fullName>
    </submittedName>
</protein>
<reference evidence="2" key="1">
    <citation type="submission" date="2023-10" db="EMBL/GenBank/DDBJ databases">
        <authorList>
            <person name="Chen Y."/>
            <person name="Shah S."/>
            <person name="Dougan E. K."/>
            <person name="Thang M."/>
            <person name="Chan C."/>
        </authorList>
    </citation>
    <scope>NUCLEOTIDE SEQUENCE [LARGE SCALE GENOMIC DNA]</scope>
</reference>
<feature type="non-terminal residue" evidence="2">
    <location>
        <position position="1"/>
    </location>
</feature>
<proteinExistence type="predicted"/>
<organism evidence="2 3">
    <name type="scientific">Prorocentrum cordatum</name>
    <dbReference type="NCBI Taxonomy" id="2364126"/>
    <lineage>
        <taxon>Eukaryota</taxon>
        <taxon>Sar</taxon>
        <taxon>Alveolata</taxon>
        <taxon>Dinophyceae</taxon>
        <taxon>Prorocentrales</taxon>
        <taxon>Prorocentraceae</taxon>
        <taxon>Prorocentrum</taxon>
    </lineage>
</organism>
<comment type="caution">
    <text evidence="2">The sequence shown here is derived from an EMBL/GenBank/DDBJ whole genome shotgun (WGS) entry which is preliminary data.</text>
</comment>
<keyword evidence="1" id="KW-0732">Signal</keyword>
<feature type="signal peptide" evidence="1">
    <location>
        <begin position="1"/>
        <end position="32"/>
    </location>
</feature>
<evidence type="ECO:0000313" key="2">
    <source>
        <dbReference type="EMBL" id="CAK0836146.1"/>
    </source>
</evidence>